<dbReference type="PANTHER" id="PTHR16155:SF18">
    <property type="entry name" value="STERILE ALPHA MOTIF DOMAIN-CONTAINING PROTEIN 9-LIKE"/>
    <property type="match status" value="1"/>
</dbReference>
<organism evidence="1 2">
    <name type="scientific">Crenichthys baileyi</name>
    <name type="common">White River springfish</name>
    <dbReference type="NCBI Taxonomy" id="28760"/>
    <lineage>
        <taxon>Eukaryota</taxon>
        <taxon>Metazoa</taxon>
        <taxon>Chordata</taxon>
        <taxon>Craniata</taxon>
        <taxon>Vertebrata</taxon>
        <taxon>Euteleostomi</taxon>
        <taxon>Actinopterygii</taxon>
        <taxon>Neopterygii</taxon>
        <taxon>Teleostei</taxon>
        <taxon>Neoteleostei</taxon>
        <taxon>Acanthomorphata</taxon>
        <taxon>Ovalentaria</taxon>
        <taxon>Atherinomorphae</taxon>
        <taxon>Cyprinodontiformes</taxon>
        <taxon>Goodeidae</taxon>
        <taxon>Crenichthys</taxon>
    </lineage>
</organism>
<dbReference type="EMBL" id="JAHHUM010000034">
    <property type="protein sequence ID" value="KAK5623342.1"/>
    <property type="molecule type" value="Genomic_DNA"/>
</dbReference>
<dbReference type="Proteomes" id="UP001311232">
    <property type="component" value="Unassembled WGS sequence"/>
</dbReference>
<sequence>MLALLNAYVPKSYLLINECQQILKTPCQVYKNWLLREISSSPAEVNAMAQKAIGAFNDEEEKAEKELDVGLSNCVGLSKFNNRGIFGFIQVAKILSEKCKHFNPFKESLKLRVEAKFKFFERYLNYSTPNWITEEPDYFWKDVASCYEAYTAKDAADSTSFPALLNCLNHGLFVSKEKRAFKSKVTEKKQSYLEQIRDELKTIYEENVEDVKVAERYILSNIILSNKVPHSPIHPPVRELQSILRKILSTGMEDGDPEFYLLVLLLFWPEEKLQTGQDEDHEEPLQVQAWEEADINEEDTGEESEQQSPGLIFKLEQYVTLMEHAYDNIYGKYLQGRYLLPLFFLGKGSGLSRWIHKSRLDEVVECTVEPQLGNDPKRNKTKRRKINDMWKSGKAWRLQEIQTMLQPVQIKTIKMQQTGKEAEVVVCVGGKTITARRECKCSRSAVNSGHFYLAFNIRGPVVFKAGAQ</sequence>
<evidence type="ECO:0000313" key="2">
    <source>
        <dbReference type="Proteomes" id="UP001311232"/>
    </source>
</evidence>
<dbReference type="PANTHER" id="PTHR16155">
    <property type="entry name" value="DED DOMAIN-CONTAINING PROTEIN"/>
    <property type="match status" value="1"/>
</dbReference>
<gene>
    <name evidence="1" type="ORF">CRENBAI_015621</name>
</gene>
<proteinExistence type="predicted"/>
<dbReference type="AlphaFoldDB" id="A0AAV9SS23"/>
<accession>A0AAV9SS23</accession>
<protein>
    <submittedName>
        <fullName evidence="1">Uncharacterized protein</fullName>
    </submittedName>
</protein>
<keyword evidence="2" id="KW-1185">Reference proteome</keyword>
<evidence type="ECO:0000313" key="1">
    <source>
        <dbReference type="EMBL" id="KAK5623342.1"/>
    </source>
</evidence>
<dbReference type="GO" id="GO:0005737">
    <property type="term" value="C:cytoplasm"/>
    <property type="evidence" value="ECO:0007669"/>
    <property type="project" value="TreeGrafter"/>
</dbReference>
<comment type="caution">
    <text evidence="1">The sequence shown here is derived from an EMBL/GenBank/DDBJ whole genome shotgun (WGS) entry which is preliminary data.</text>
</comment>
<name>A0AAV9SS23_9TELE</name>
<reference evidence="1 2" key="1">
    <citation type="submission" date="2021-06" db="EMBL/GenBank/DDBJ databases">
        <authorList>
            <person name="Palmer J.M."/>
        </authorList>
    </citation>
    <scope>NUCLEOTIDE SEQUENCE [LARGE SCALE GENOMIC DNA]</scope>
    <source>
        <strain evidence="1 2">MEX-2019</strain>
        <tissue evidence="1">Muscle</tissue>
    </source>
</reference>